<feature type="compositionally biased region" description="Acidic residues" evidence="1">
    <location>
        <begin position="463"/>
        <end position="479"/>
    </location>
</feature>
<feature type="region of interest" description="Disordered" evidence="1">
    <location>
        <begin position="456"/>
        <end position="479"/>
    </location>
</feature>
<evidence type="ECO:0000256" key="1">
    <source>
        <dbReference type="SAM" id="MobiDB-lite"/>
    </source>
</evidence>
<reference evidence="2 3" key="1">
    <citation type="journal article" date="2023" name="Proc. Natl. Acad. Sci. U.S.A.">
        <title>A global phylogenomic analysis of the shiitake genus Lentinula.</title>
        <authorList>
            <person name="Sierra-Patev S."/>
            <person name="Min B."/>
            <person name="Naranjo-Ortiz M."/>
            <person name="Looney B."/>
            <person name="Konkel Z."/>
            <person name="Slot J.C."/>
            <person name="Sakamoto Y."/>
            <person name="Steenwyk J.L."/>
            <person name="Rokas A."/>
            <person name="Carro J."/>
            <person name="Camarero S."/>
            <person name="Ferreira P."/>
            <person name="Molpeceres G."/>
            <person name="Ruiz-Duenas F.J."/>
            <person name="Serrano A."/>
            <person name="Henrissat B."/>
            <person name="Drula E."/>
            <person name="Hughes K.W."/>
            <person name="Mata J.L."/>
            <person name="Ishikawa N.K."/>
            <person name="Vargas-Isla R."/>
            <person name="Ushijima S."/>
            <person name="Smith C.A."/>
            <person name="Donoghue J."/>
            <person name="Ahrendt S."/>
            <person name="Andreopoulos W."/>
            <person name="He G."/>
            <person name="LaButti K."/>
            <person name="Lipzen A."/>
            <person name="Ng V."/>
            <person name="Riley R."/>
            <person name="Sandor L."/>
            <person name="Barry K."/>
            <person name="Martinez A.T."/>
            <person name="Xiao Y."/>
            <person name="Gibbons J.G."/>
            <person name="Terashima K."/>
            <person name="Grigoriev I.V."/>
            <person name="Hibbett D."/>
        </authorList>
    </citation>
    <scope>NUCLEOTIDE SEQUENCE [LARGE SCALE GENOMIC DNA]</scope>
    <source>
        <strain evidence="2 3">TFB7810</strain>
    </source>
</reference>
<feature type="compositionally biased region" description="Low complexity" evidence="1">
    <location>
        <begin position="43"/>
        <end position="63"/>
    </location>
</feature>
<keyword evidence="3" id="KW-1185">Reference proteome</keyword>
<name>A0A9W8TWF1_9AGAR</name>
<sequence length="479" mass="53617">MPLNTGDDRMSGTAVPSLKRGRSPGEASQSGGQRMLGGEDRGNGSSSLGAAGSAPDSSSVPGPQSAPGPSTPKKPRLSRPKQRQRKQPRLKPQQTGPLHLHIRMLWNLLSQNTLPVPVSPVDISNFNQRFTSANNRADDIEKLIQGVTSSSNAIAASVQAVKHNAFLGRGVIAKQVGRIEDSFLEKIFSAITALGLDRWAPDVTGGHPDSVYNLVHEQVAISTFKMLLASFVYRFMNADMTVGNDNALCVRIYRQFVFGHIGRKVKEELRKPGSVEQRNERTNTYKRRSRLRDNRIQLLKNESFRPQVLKLALESESHSDDELDDTSTANMPTYLIRKKVGRAHKVAVLFHTLDSRYEGTINRQKGQRGDRIRKVPVPEINSQFTQMPKDVPIDFFDPDYFNNFFSVKERAHYAENGVALPSEEHCESTSIDIWKNMSEAKFMETYGNEVLAQYKVPTKEEIEQLDEYEDEDGEESSET</sequence>
<feature type="region of interest" description="Disordered" evidence="1">
    <location>
        <begin position="1"/>
        <end position="97"/>
    </location>
</feature>
<evidence type="ECO:0000313" key="2">
    <source>
        <dbReference type="EMBL" id="KAJ3742979.1"/>
    </source>
</evidence>
<proteinExistence type="predicted"/>
<dbReference type="EMBL" id="JANVFU010000009">
    <property type="protein sequence ID" value="KAJ3742979.1"/>
    <property type="molecule type" value="Genomic_DNA"/>
</dbReference>
<protein>
    <submittedName>
        <fullName evidence="2">Uncharacterized protein</fullName>
    </submittedName>
</protein>
<comment type="caution">
    <text evidence="2">The sequence shown here is derived from an EMBL/GenBank/DDBJ whole genome shotgun (WGS) entry which is preliminary data.</text>
</comment>
<dbReference type="AlphaFoldDB" id="A0A9W8TWF1"/>
<dbReference type="Proteomes" id="UP001142393">
    <property type="component" value="Unassembled WGS sequence"/>
</dbReference>
<gene>
    <name evidence="2" type="ORF">DFH05DRAFT_1544170</name>
</gene>
<feature type="compositionally biased region" description="Basic residues" evidence="1">
    <location>
        <begin position="73"/>
        <end position="89"/>
    </location>
</feature>
<organism evidence="2 3">
    <name type="scientific">Lentinula detonsa</name>
    <dbReference type="NCBI Taxonomy" id="2804962"/>
    <lineage>
        <taxon>Eukaryota</taxon>
        <taxon>Fungi</taxon>
        <taxon>Dikarya</taxon>
        <taxon>Basidiomycota</taxon>
        <taxon>Agaricomycotina</taxon>
        <taxon>Agaricomycetes</taxon>
        <taxon>Agaricomycetidae</taxon>
        <taxon>Agaricales</taxon>
        <taxon>Marasmiineae</taxon>
        <taxon>Omphalotaceae</taxon>
        <taxon>Lentinula</taxon>
    </lineage>
</organism>
<feature type="compositionally biased region" description="Basic and acidic residues" evidence="1">
    <location>
        <begin position="1"/>
        <end position="10"/>
    </location>
</feature>
<evidence type="ECO:0000313" key="3">
    <source>
        <dbReference type="Proteomes" id="UP001142393"/>
    </source>
</evidence>
<accession>A0A9W8TWF1</accession>